<dbReference type="KEGG" id="gxy:GLX_15410"/>
<dbReference type="SMART" id="SM00507">
    <property type="entry name" value="HNHc"/>
    <property type="match status" value="1"/>
</dbReference>
<dbReference type="GO" id="GO:0008270">
    <property type="term" value="F:zinc ion binding"/>
    <property type="evidence" value="ECO:0007669"/>
    <property type="project" value="InterPro"/>
</dbReference>
<organism evidence="7 8">
    <name type="scientific">Komagataeibacter medellinensis (strain NBRC 3288 / BCRC 11682 / LMG 1693 / Kondo 51)</name>
    <name type="common">Gluconacetobacter medellinensis</name>
    <dbReference type="NCBI Taxonomy" id="634177"/>
    <lineage>
        <taxon>Bacteria</taxon>
        <taxon>Pseudomonadati</taxon>
        <taxon>Pseudomonadota</taxon>
        <taxon>Alphaproteobacteria</taxon>
        <taxon>Acetobacterales</taxon>
        <taxon>Acetobacteraceae</taxon>
        <taxon>Komagataeibacter</taxon>
    </lineage>
</organism>
<feature type="region of interest" description="Disordered" evidence="5">
    <location>
        <begin position="23"/>
        <end position="49"/>
    </location>
</feature>
<comment type="similarity">
    <text evidence="3">Belongs to the HNH nuclease family.</text>
</comment>
<dbReference type="PANTHER" id="PTHR41286">
    <property type="entry name" value="HNH NUCLEASE YAJD-RELATED"/>
    <property type="match status" value="1"/>
</dbReference>
<dbReference type="GO" id="GO:0016787">
    <property type="term" value="F:hydrolase activity"/>
    <property type="evidence" value="ECO:0007669"/>
    <property type="project" value="UniProtKB-KW"/>
</dbReference>
<dbReference type="AlphaFoldDB" id="G2I756"/>
<evidence type="ECO:0000259" key="6">
    <source>
        <dbReference type="SMART" id="SM00507"/>
    </source>
</evidence>
<dbReference type="GO" id="GO:0005829">
    <property type="term" value="C:cytosol"/>
    <property type="evidence" value="ECO:0007669"/>
    <property type="project" value="TreeGrafter"/>
</dbReference>
<evidence type="ECO:0000256" key="1">
    <source>
        <dbReference type="ARBA" id="ARBA00022722"/>
    </source>
</evidence>
<dbReference type="EMBL" id="AP012159">
    <property type="protein sequence ID" value="BAK83953.1"/>
    <property type="molecule type" value="Genomic_DNA"/>
</dbReference>
<dbReference type="Pfam" id="PF01844">
    <property type="entry name" value="HNH"/>
    <property type="match status" value="1"/>
</dbReference>
<sequence>MTSLVTSCDRQLTVRIEASMSPVTTFRPHAHLQASRESQRGSASARGYGRRWQRARRQFLLEHPVCQCGDPECQRPATEVDHIQPHRGDYDLFWDEANWQALTKECHSRKTRREGGRTY</sequence>
<evidence type="ECO:0000313" key="7">
    <source>
        <dbReference type="EMBL" id="BAK83953.1"/>
    </source>
</evidence>
<dbReference type="GO" id="GO:0004519">
    <property type="term" value="F:endonuclease activity"/>
    <property type="evidence" value="ECO:0007669"/>
    <property type="project" value="UniProtKB-KW"/>
</dbReference>
<dbReference type="HOGENOM" id="CLU_108879_2_2_5"/>
<dbReference type="CDD" id="cd00085">
    <property type="entry name" value="HNHc"/>
    <property type="match status" value="1"/>
</dbReference>
<dbReference type="Proteomes" id="UP000009044">
    <property type="component" value="Chromosome"/>
</dbReference>
<evidence type="ECO:0000256" key="2">
    <source>
        <dbReference type="ARBA" id="ARBA00022801"/>
    </source>
</evidence>
<reference evidence="8" key="1">
    <citation type="journal article" date="2011" name="J. Bacteriol.">
        <title>Complete genome sequence of NBRC 3288, a unique cellulose-nonproducing strain of Gluconacetobacter xylinus isolated from vinegar.</title>
        <authorList>
            <person name="Ogino H."/>
            <person name="Azuma Y."/>
            <person name="Hosoyama A."/>
            <person name="Nakazawa H."/>
            <person name="Matsutani M."/>
            <person name="Hasegawa A."/>
            <person name="Otsuyama K."/>
            <person name="Matsushita K."/>
            <person name="Fujita N."/>
            <person name="Shirai M."/>
        </authorList>
    </citation>
    <scope>NUCLEOTIDE SEQUENCE [LARGE SCALE GENOMIC DNA]</scope>
    <source>
        <strain evidence="8">NBRC 3288 / BCRC 11682 / LMG 1693</strain>
    </source>
</reference>
<keyword evidence="7" id="KW-0255">Endonuclease</keyword>
<keyword evidence="1" id="KW-0540">Nuclease</keyword>
<protein>
    <recommendedName>
        <fullName evidence="4">Putative HNH nuclease YajD</fullName>
    </recommendedName>
</protein>
<dbReference type="PANTHER" id="PTHR41286:SF1">
    <property type="entry name" value="HNH NUCLEASE YAJD-RELATED"/>
    <property type="match status" value="1"/>
</dbReference>
<dbReference type="InterPro" id="IPR002711">
    <property type="entry name" value="HNH"/>
</dbReference>
<evidence type="ECO:0000256" key="4">
    <source>
        <dbReference type="ARBA" id="ARBA00040194"/>
    </source>
</evidence>
<accession>G2I756</accession>
<dbReference type="STRING" id="634177.GLX_15410"/>
<evidence type="ECO:0000313" key="8">
    <source>
        <dbReference type="Proteomes" id="UP000009044"/>
    </source>
</evidence>
<dbReference type="PATRIC" id="fig|634177.7.peg.1766"/>
<dbReference type="InterPro" id="IPR003615">
    <property type="entry name" value="HNH_nuc"/>
</dbReference>
<feature type="domain" description="HNH nuclease" evidence="6">
    <location>
        <begin position="54"/>
        <end position="108"/>
    </location>
</feature>
<evidence type="ECO:0000256" key="3">
    <source>
        <dbReference type="ARBA" id="ARBA00038412"/>
    </source>
</evidence>
<proteinExistence type="inferred from homology"/>
<evidence type="ECO:0000256" key="5">
    <source>
        <dbReference type="SAM" id="MobiDB-lite"/>
    </source>
</evidence>
<name>G2I756_KOMMN</name>
<dbReference type="GO" id="GO:0003676">
    <property type="term" value="F:nucleic acid binding"/>
    <property type="evidence" value="ECO:0007669"/>
    <property type="project" value="InterPro"/>
</dbReference>
<dbReference type="Gene3D" id="1.10.30.50">
    <property type="match status" value="1"/>
</dbReference>
<dbReference type="eggNOG" id="COG1403">
    <property type="taxonomic scope" value="Bacteria"/>
</dbReference>
<keyword evidence="2" id="KW-0378">Hydrolase</keyword>
<gene>
    <name evidence="7" type="ordered locus">GLX_15410</name>
</gene>